<evidence type="ECO:0000313" key="2">
    <source>
        <dbReference type="Proteomes" id="UP001595665"/>
    </source>
</evidence>
<dbReference type="Proteomes" id="UP001595665">
    <property type="component" value="Unassembled WGS sequence"/>
</dbReference>
<sequence length="71" mass="7602">MNSPNLQTTQHGAPDALFDDIEQELLALTTASLDEDGAVSGACVDEFADEYLAELGLTETIRPWRPGQVPG</sequence>
<dbReference type="EMBL" id="JBHRVV010000001">
    <property type="protein sequence ID" value="MFC3458926.1"/>
    <property type="molecule type" value="Genomic_DNA"/>
</dbReference>
<protein>
    <submittedName>
        <fullName evidence="1">Uncharacterized protein</fullName>
    </submittedName>
</protein>
<gene>
    <name evidence="1" type="ORF">ACFOPH_11825</name>
</gene>
<accession>A0ABV7PN05</accession>
<keyword evidence="2" id="KW-1185">Reference proteome</keyword>
<reference evidence="2" key="1">
    <citation type="journal article" date="2019" name="Int. J. Syst. Evol. Microbiol.">
        <title>The Global Catalogue of Microorganisms (GCM) 10K type strain sequencing project: providing services to taxonomists for standard genome sequencing and annotation.</title>
        <authorList>
            <consortium name="The Broad Institute Genomics Platform"/>
            <consortium name="The Broad Institute Genome Sequencing Center for Infectious Disease"/>
            <person name="Wu L."/>
            <person name="Ma J."/>
        </authorList>
    </citation>
    <scope>NUCLEOTIDE SEQUENCE [LARGE SCALE GENOMIC DNA]</scope>
    <source>
        <strain evidence="2">CCM 7480</strain>
    </source>
</reference>
<organism evidence="1 2">
    <name type="scientific">Massilia haematophila</name>
    <dbReference type="NCBI Taxonomy" id="457923"/>
    <lineage>
        <taxon>Bacteria</taxon>
        <taxon>Pseudomonadati</taxon>
        <taxon>Pseudomonadota</taxon>
        <taxon>Betaproteobacteria</taxon>
        <taxon>Burkholderiales</taxon>
        <taxon>Oxalobacteraceae</taxon>
        <taxon>Telluria group</taxon>
        <taxon>Massilia</taxon>
    </lineage>
</organism>
<evidence type="ECO:0000313" key="1">
    <source>
        <dbReference type="EMBL" id="MFC3458926.1"/>
    </source>
</evidence>
<proteinExistence type="predicted"/>
<comment type="caution">
    <text evidence="1">The sequence shown here is derived from an EMBL/GenBank/DDBJ whole genome shotgun (WGS) entry which is preliminary data.</text>
</comment>
<name>A0ABV7PN05_9BURK</name>
<dbReference type="RefSeq" id="WP_312549327.1">
    <property type="nucleotide sequence ID" value="NZ_JBHRVV010000001.1"/>
</dbReference>